<protein>
    <submittedName>
        <fullName evidence="4">Uncharacterized protein</fullName>
    </submittedName>
</protein>
<reference evidence="4 5" key="1">
    <citation type="submission" date="2024-03" db="EMBL/GenBank/DDBJ databases">
        <title>Adaptation during the transition from Ophiocordyceps entomopathogen to insect associate is accompanied by gene loss and intensified selection.</title>
        <authorList>
            <person name="Ward C.M."/>
            <person name="Onetto C.A."/>
            <person name="Borneman A.R."/>
        </authorList>
    </citation>
    <scope>NUCLEOTIDE SEQUENCE [LARGE SCALE GENOMIC DNA]</scope>
    <source>
        <strain evidence="4">AWRI1</strain>
        <tissue evidence="4">Single Adult Female</tissue>
    </source>
</reference>
<keyword evidence="3" id="KW-1133">Transmembrane helix</keyword>
<gene>
    <name evidence="4" type="ORF">V9T40_008976</name>
</gene>
<organism evidence="4 5">
    <name type="scientific">Parthenolecanium corni</name>
    <dbReference type="NCBI Taxonomy" id="536013"/>
    <lineage>
        <taxon>Eukaryota</taxon>
        <taxon>Metazoa</taxon>
        <taxon>Ecdysozoa</taxon>
        <taxon>Arthropoda</taxon>
        <taxon>Hexapoda</taxon>
        <taxon>Insecta</taxon>
        <taxon>Pterygota</taxon>
        <taxon>Neoptera</taxon>
        <taxon>Paraneoptera</taxon>
        <taxon>Hemiptera</taxon>
        <taxon>Sternorrhyncha</taxon>
        <taxon>Coccoidea</taxon>
        <taxon>Coccidae</taxon>
        <taxon>Parthenolecanium</taxon>
    </lineage>
</organism>
<feature type="compositionally biased region" description="Basic and acidic residues" evidence="2">
    <location>
        <begin position="550"/>
        <end position="561"/>
    </location>
</feature>
<feature type="transmembrane region" description="Helical" evidence="3">
    <location>
        <begin position="46"/>
        <end position="67"/>
    </location>
</feature>
<evidence type="ECO:0000256" key="3">
    <source>
        <dbReference type="SAM" id="Phobius"/>
    </source>
</evidence>
<evidence type="ECO:0000313" key="5">
    <source>
        <dbReference type="Proteomes" id="UP001367676"/>
    </source>
</evidence>
<evidence type="ECO:0000256" key="1">
    <source>
        <dbReference type="SAM" id="Coils"/>
    </source>
</evidence>
<feature type="region of interest" description="Disordered" evidence="2">
    <location>
        <begin position="542"/>
        <end position="561"/>
    </location>
</feature>
<sequence>MGVALNATTIEAFENNFTISTSTAGPVLSERERVRMEFYQTYDVMTGIRIAATLGSFFTMMVLLVLYKSKCKSRADESLEAAITAVVAEEQELEAVLSQTKYDYSDCIHRQSLGNMSAPAYTRFSSIGGYGGLRNPPKRYDRGTRGRISLPSSDISFRYFKSAPTSISSQDQKSVFWKSYNEEEENELEEAEENEESTDVKFLQVPNQRHKFNLTNGNPFCIGRRGSCSTIEFLSQMNNEMKQQYSDNQIVRNQPNIQVIEATPQISPCESSSGLQDEHRFGTCSTFGKDGQSSLVGPERRLAPLASIGSCSAISSIDSENRSMGSDSVFINNDIVDEDDTDKDQIEEDLSSSAKSDQHEDCTNKKYRILPPTACCEESSSSNSLAIVSAASSHDHRRFSDPSLQICCSVKSSDDTKSSAVSMLPIVTNLAGHAAASSQTTTSIYHAMARKDSDRRHSGSGSSSSSTSLSSHFSRSNSTTSSAGRKRATGGVYSRIAIIDVSGSSVKNDDHPVMPAKKKLFLSKSEPKAIYKFSNNSIKEMRSRSLKNLDSSENRNKETLF</sequence>
<keyword evidence="3" id="KW-0812">Transmembrane</keyword>
<keyword evidence="5" id="KW-1185">Reference proteome</keyword>
<proteinExistence type="predicted"/>
<keyword evidence="1" id="KW-0175">Coiled coil</keyword>
<feature type="compositionally biased region" description="Acidic residues" evidence="2">
    <location>
        <begin position="336"/>
        <end position="350"/>
    </location>
</feature>
<keyword evidence="3" id="KW-0472">Membrane</keyword>
<feature type="region of interest" description="Disordered" evidence="2">
    <location>
        <begin position="336"/>
        <end position="358"/>
    </location>
</feature>
<dbReference type="AlphaFoldDB" id="A0AAN9Y8M2"/>
<accession>A0AAN9Y8M2</accession>
<feature type="region of interest" description="Disordered" evidence="2">
    <location>
        <begin position="450"/>
        <end position="487"/>
    </location>
</feature>
<evidence type="ECO:0000256" key="2">
    <source>
        <dbReference type="SAM" id="MobiDB-lite"/>
    </source>
</evidence>
<evidence type="ECO:0000313" key="4">
    <source>
        <dbReference type="EMBL" id="KAK7601535.1"/>
    </source>
</evidence>
<feature type="compositionally biased region" description="Low complexity" evidence="2">
    <location>
        <begin position="459"/>
        <end position="482"/>
    </location>
</feature>
<name>A0AAN9Y8M2_9HEMI</name>
<dbReference type="Proteomes" id="UP001367676">
    <property type="component" value="Unassembled WGS sequence"/>
</dbReference>
<comment type="caution">
    <text evidence="4">The sequence shown here is derived from an EMBL/GenBank/DDBJ whole genome shotgun (WGS) entry which is preliminary data.</text>
</comment>
<dbReference type="EMBL" id="JBBCAQ010000010">
    <property type="protein sequence ID" value="KAK7601535.1"/>
    <property type="molecule type" value="Genomic_DNA"/>
</dbReference>
<feature type="coiled-coil region" evidence="1">
    <location>
        <begin position="174"/>
        <end position="201"/>
    </location>
</feature>